<feature type="transmembrane region" description="Helical" evidence="7">
    <location>
        <begin position="123"/>
        <end position="141"/>
    </location>
</feature>
<dbReference type="EMBL" id="JBHMCA010000046">
    <property type="protein sequence ID" value="MFB9446327.1"/>
    <property type="molecule type" value="Genomic_DNA"/>
</dbReference>
<evidence type="ECO:0000313" key="10">
    <source>
        <dbReference type="Proteomes" id="UP001589608"/>
    </source>
</evidence>
<feature type="transmembrane region" description="Helical" evidence="7">
    <location>
        <begin position="5"/>
        <end position="23"/>
    </location>
</feature>
<dbReference type="RefSeq" id="WP_223102334.1">
    <property type="nucleotide sequence ID" value="NZ_CP061913.1"/>
</dbReference>
<dbReference type="Proteomes" id="UP001589608">
    <property type="component" value="Unassembled WGS sequence"/>
</dbReference>
<evidence type="ECO:0000256" key="1">
    <source>
        <dbReference type="ARBA" id="ARBA00004141"/>
    </source>
</evidence>
<feature type="transmembrane region" description="Helical" evidence="7">
    <location>
        <begin position="64"/>
        <end position="81"/>
    </location>
</feature>
<evidence type="ECO:0000313" key="9">
    <source>
        <dbReference type="EMBL" id="MFB9446327.1"/>
    </source>
</evidence>
<dbReference type="InterPro" id="IPR000620">
    <property type="entry name" value="EamA_dom"/>
</dbReference>
<keyword evidence="3 7" id="KW-0812">Transmembrane</keyword>
<feature type="transmembrane region" description="Helical" evidence="7">
    <location>
        <begin position="265"/>
        <end position="283"/>
    </location>
</feature>
<evidence type="ECO:0000256" key="3">
    <source>
        <dbReference type="ARBA" id="ARBA00022692"/>
    </source>
</evidence>
<name>A0ABV5MBU5_9ACTN</name>
<reference evidence="9 10" key="1">
    <citation type="submission" date="2024-09" db="EMBL/GenBank/DDBJ databases">
        <authorList>
            <person name="Sun Q."/>
            <person name="Mori K."/>
        </authorList>
    </citation>
    <scope>NUCLEOTIDE SEQUENCE [LARGE SCALE GENOMIC DNA]</scope>
    <source>
        <strain evidence="9 10">JCM 3307</strain>
    </source>
</reference>
<feature type="domain" description="EamA" evidence="8">
    <location>
        <begin position="155"/>
        <end position="282"/>
    </location>
</feature>
<feature type="domain" description="EamA" evidence="8">
    <location>
        <begin position="5"/>
        <end position="137"/>
    </location>
</feature>
<evidence type="ECO:0000256" key="7">
    <source>
        <dbReference type="SAM" id="Phobius"/>
    </source>
</evidence>
<comment type="similarity">
    <text evidence="2">Belongs to the EamA transporter family.</text>
</comment>
<proteinExistence type="inferred from homology"/>
<evidence type="ECO:0000256" key="2">
    <source>
        <dbReference type="ARBA" id="ARBA00007362"/>
    </source>
</evidence>
<dbReference type="PANTHER" id="PTHR32322">
    <property type="entry name" value="INNER MEMBRANE TRANSPORTER"/>
    <property type="match status" value="1"/>
</dbReference>
<feature type="transmembrane region" description="Helical" evidence="7">
    <location>
        <begin position="210"/>
        <end position="233"/>
    </location>
</feature>
<gene>
    <name evidence="9" type="ORF">ACFFTR_24855</name>
</gene>
<feature type="transmembrane region" description="Helical" evidence="7">
    <location>
        <begin position="178"/>
        <end position="198"/>
    </location>
</feature>
<keyword evidence="4 7" id="KW-1133">Transmembrane helix</keyword>
<feature type="transmembrane region" description="Helical" evidence="7">
    <location>
        <begin position="35"/>
        <end position="52"/>
    </location>
</feature>
<dbReference type="InterPro" id="IPR050638">
    <property type="entry name" value="AA-Vitamin_Transporters"/>
</dbReference>
<evidence type="ECO:0000256" key="5">
    <source>
        <dbReference type="ARBA" id="ARBA00023136"/>
    </source>
</evidence>
<evidence type="ECO:0000256" key="4">
    <source>
        <dbReference type="ARBA" id="ARBA00022989"/>
    </source>
</evidence>
<evidence type="ECO:0000256" key="6">
    <source>
        <dbReference type="SAM" id="MobiDB-lite"/>
    </source>
</evidence>
<organism evidence="9 10">
    <name type="scientific">Dactylosporangium vinaceum</name>
    <dbReference type="NCBI Taxonomy" id="53362"/>
    <lineage>
        <taxon>Bacteria</taxon>
        <taxon>Bacillati</taxon>
        <taxon>Actinomycetota</taxon>
        <taxon>Actinomycetes</taxon>
        <taxon>Micromonosporales</taxon>
        <taxon>Micromonosporaceae</taxon>
        <taxon>Dactylosporangium</taxon>
    </lineage>
</organism>
<dbReference type="InterPro" id="IPR037185">
    <property type="entry name" value="EmrE-like"/>
</dbReference>
<keyword evidence="5 7" id="KW-0472">Membrane</keyword>
<feature type="transmembrane region" description="Helical" evidence="7">
    <location>
        <begin position="240"/>
        <end position="259"/>
    </location>
</feature>
<protein>
    <submittedName>
        <fullName evidence="9">DMT family transporter</fullName>
    </submittedName>
</protein>
<dbReference type="PANTHER" id="PTHR32322:SF2">
    <property type="entry name" value="EAMA DOMAIN-CONTAINING PROTEIN"/>
    <property type="match status" value="1"/>
</dbReference>
<comment type="caution">
    <text evidence="9">The sequence shown here is derived from an EMBL/GenBank/DDBJ whole genome shotgun (WGS) entry which is preliminary data.</text>
</comment>
<evidence type="ECO:0000259" key="8">
    <source>
        <dbReference type="Pfam" id="PF00892"/>
    </source>
</evidence>
<keyword evidence="10" id="KW-1185">Reference proteome</keyword>
<dbReference type="SUPFAM" id="SSF103481">
    <property type="entry name" value="Multidrug resistance efflux transporter EmrE"/>
    <property type="match status" value="2"/>
</dbReference>
<sequence length="319" mass="32804">MSRRGWLLFGAMCVVWGVPYLLIKVAVREIGPAELVFVRTALGAVLLLPIALARRELRASVRPWLPLLAYTIVEIGLPWLLLSDAERHVDSSFTGLVIAGTPLVAAVVARVTDRAERLTAGRVAGLLAGFAGVALLLGFHAGGGGPVALLELGGVVVCYATGPLIIERWLSDVPRYGVAAASLVVGAALFAPVAVPRLPSLARHVTPGPALAALGLAVICTALAFVLFFALIAEVGGVRATVITFVNPAVAVVLGFLVLGESVTWLTGAAFALILAGSVLSTRRRAPAPVAERAEPVATGQAADAGAGVEPPRAAEPSH</sequence>
<feature type="transmembrane region" description="Helical" evidence="7">
    <location>
        <begin position="147"/>
        <end position="166"/>
    </location>
</feature>
<accession>A0ABV5MBU5</accession>
<comment type="subcellular location">
    <subcellularLocation>
        <location evidence="1">Membrane</location>
        <topology evidence="1">Multi-pass membrane protein</topology>
    </subcellularLocation>
</comment>
<feature type="region of interest" description="Disordered" evidence="6">
    <location>
        <begin position="290"/>
        <end position="319"/>
    </location>
</feature>
<dbReference type="Pfam" id="PF00892">
    <property type="entry name" value="EamA"/>
    <property type="match status" value="2"/>
</dbReference>
<feature type="transmembrane region" description="Helical" evidence="7">
    <location>
        <begin position="93"/>
        <end position="111"/>
    </location>
</feature>